<name>A0A0P1MLZ6_9BACT</name>
<gene>
    <name evidence="2" type="ORF">JGI23_00123</name>
</gene>
<dbReference type="InterPro" id="IPR025874">
    <property type="entry name" value="DZR"/>
</dbReference>
<dbReference type="AlphaFoldDB" id="A0A0P1MLZ6"/>
<dbReference type="RefSeq" id="WP_092346857.1">
    <property type="nucleotide sequence ID" value="NZ_CZVW01000001.1"/>
</dbReference>
<proteinExistence type="predicted"/>
<dbReference type="Pfam" id="PF12773">
    <property type="entry name" value="DZR"/>
    <property type="match status" value="1"/>
</dbReference>
<organism evidence="2 3">
    <name type="scientific">Candidatus Chryseopegocella kryptomonas</name>
    <dbReference type="NCBI Taxonomy" id="1633643"/>
    <lineage>
        <taxon>Bacteria</taxon>
        <taxon>Pseudomonadati</taxon>
        <taxon>Candidatus Kryptoniota</taxon>
        <taxon>Candidatus Chryseopegocella</taxon>
    </lineage>
</organism>
<accession>A0A0P1MLZ6</accession>
<feature type="domain" description="DZANK-type" evidence="1">
    <location>
        <begin position="22"/>
        <end position="68"/>
    </location>
</feature>
<dbReference type="OrthoDB" id="9788304at2"/>
<dbReference type="InterPro" id="IPR036283">
    <property type="entry name" value="NOB1_Zf-like_sf"/>
</dbReference>
<protein>
    <submittedName>
        <fullName evidence="2">Double zinc ribbon</fullName>
    </submittedName>
</protein>
<evidence type="ECO:0000313" key="3">
    <source>
        <dbReference type="Proteomes" id="UP000199197"/>
    </source>
</evidence>
<dbReference type="Proteomes" id="UP000199197">
    <property type="component" value="Unassembled WGS sequence"/>
</dbReference>
<dbReference type="EMBL" id="CZVW01000001">
    <property type="protein sequence ID" value="CUS96430.1"/>
    <property type="molecule type" value="Genomic_DNA"/>
</dbReference>
<dbReference type="SUPFAM" id="SSF144206">
    <property type="entry name" value="NOB1 zinc finger-like"/>
    <property type="match status" value="1"/>
</dbReference>
<reference evidence="3" key="1">
    <citation type="submission" date="2015-11" db="EMBL/GenBank/DDBJ databases">
        <authorList>
            <person name="Varghese N."/>
        </authorList>
    </citation>
    <scope>NUCLEOTIDE SEQUENCE [LARGE SCALE GENOMIC DNA]</scope>
    <source>
        <strain evidence="3">JGI-23</strain>
    </source>
</reference>
<sequence>MRNQKIKSAVKTKVLKDRYMLCPECGNFAHISLGQVYCIVCGAKMIDRCPRCEELIIYPTAKFCPVCGEKLVKKEI</sequence>
<keyword evidence="3" id="KW-1185">Reference proteome</keyword>
<evidence type="ECO:0000313" key="2">
    <source>
        <dbReference type="EMBL" id="CUS96430.1"/>
    </source>
</evidence>
<evidence type="ECO:0000259" key="1">
    <source>
        <dbReference type="Pfam" id="PF12773"/>
    </source>
</evidence>